<reference evidence="8" key="5">
    <citation type="submission" date="2025-09" db="UniProtKB">
        <authorList>
            <consortium name="Ensembl"/>
        </authorList>
    </citation>
    <scope>IDENTIFICATION</scope>
</reference>
<gene>
    <name evidence="8" type="primary">LOC121850334</name>
</gene>
<feature type="transmembrane region" description="Helical" evidence="7">
    <location>
        <begin position="60"/>
        <end position="82"/>
    </location>
</feature>
<reference evidence="9" key="3">
    <citation type="journal article" date="2014" name="Nature">
        <title>Elephant shark genome provides unique insights into gnathostome evolution.</title>
        <authorList>
            <consortium name="International Elephant Shark Genome Sequencing Consortium"/>
            <person name="Venkatesh B."/>
            <person name="Lee A.P."/>
            <person name="Ravi V."/>
            <person name="Maurya A.K."/>
            <person name="Lian M.M."/>
            <person name="Swann J.B."/>
            <person name="Ohta Y."/>
            <person name="Flajnik M.F."/>
            <person name="Sutoh Y."/>
            <person name="Kasahara M."/>
            <person name="Hoon S."/>
            <person name="Gangu V."/>
            <person name="Roy S.W."/>
            <person name="Irimia M."/>
            <person name="Korzh V."/>
            <person name="Kondrychyn I."/>
            <person name="Lim Z.W."/>
            <person name="Tay B.H."/>
            <person name="Tohari S."/>
            <person name="Kong K.W."/>
            <person name="Ho S."/>
            <person name="Lorente-Galdos B."/>
            <person name="Quilez J."/>
            <person name="Marques-Bonet T."/>
            <person name="Raney B.J."/>
            <person name="Ingham P.W."/>
            <person name="Tay A."/>
            <person name="Hillier L.W."/>
            <person name="Minx P."/>
            <person name="Boehm T."/>
            <person name="Wilson R.K."/>
            <person name="Brenner S."/>
            <person name="Warren W.C."/>
        </authorList>
    </citation>
    <scope>NUCLEOTIDE SEQUENCE [LARGE SCALE GENOMIC DNA]</scope>
</reference>
<dbReference type="OMA" id="WAFCTSI"/>
<feature type="transmembrane region" description="Helical" evidence="7">
    <location>
        <begin position="12"/>
        <end position="35"/>
    </location>
</feature>
<evidence type="ECO:0000256" key="1">
    <source>
        <dbReference type="ARBA" id="ARBA00004141"/>
    </source>
</evidence>
<reference evidence="9" key="1">
    <citation type="journal article" date="2006" name="Science">
        <title>Ancient noncoding elements conserved in the human genome.</title>
        <authorList>
            <person name="Venkatesh B."/>
            <person name="Kirkness E.F."/>
            <person name="Loh Y.H."/>
            <person name="Halpern A.L."/>
            <person name="Lee A.P."/>
            <person name="Johnson J."/>
            <person name="Dandona N."/>
            <person name="Viswanathan L.D."/>
            <person name="Tay A."/>
            <person name="Venter J.C."/>
            <person name="Strausberg R.L."/>
            <person name="Brenner S."/>
        </authorList>
    </citation>
    <scope>NUCLEOTIDE SEQUENCE [LARGE SCALE GENOMIC DNA]</scope>
</reference>
<evidence type="ECO:0000256" key="6">
    <source>
        <dbReference type="PIRSR" id="PIRSR002419-1"/>
    </source>
</evidence>
<dbReference type="Pfam" id="PF00335">
    <property type="entry name" value="Tetraspanin"/>
    <property type="match status" value="1"/>
</dbReference>
<keyword evidence="9" id="KW-1185">Reference proteome</keyword>
<keyword evidence="3 7" id="KW-0812">Transmembrane</keyword>
<organism evidence="8 9">
    <name type="scientific">Callorhinchus milii</name>
    <name type="common">Ghost shark</name>
    <dbReference type="NCBI Taxonomy" id="7868"/>
    <lineage>
        <taxon>Eukaryota</taxon>
        <taxon>Metazoa</taxon>
        <taxon>Chordata</taxon>
        <taxon>Craniata</taxon>
        <taxon>Vertebrata</taxon>
        <taxon>Chondrichthyes</taxon>
        <taxon>Holocephali</taxon>
        <taxon>Chimaeriformes</taxon>
        <taxon>Callorhinchidae</taxon>
        <taxon>Callorhinchus</taxon>
    </lineage>
</organism>
<evidence type="ECO:0000256" key="5">
    <source>
        <dbReference type="ARBA" id="ARBA00023136"/>
    </source>
</evidence>
<evidence type="ECO:0000313" key="9">
    <source>
        <dbReference type="Proteomes" id="UP000314986"/>
    </source>
</evidence>
<feature type="transmembrane region" description="Helical" evidence="7">
    <location>
        <begin position="208"/>
        <end position="230"/>
    </location>
</feature>
<dbReference type="Gene3D" id="1.10.1450.10">
    <property type="entry name" value="Tetraspanin"/>
    <property type="match status" value="1"/>
</dbReference>
<accession>A0A4W3IA25</accession>
<evidence type="ECO:0000256" key="2">
    <source>
        <dbReference type="ARBA" id="ARBA00006840"/>
    </source>
</evidence>
<dbReference type="InterPro" id="IPR018499">
    <property type="entry name" value="Tetraspanin/Peripherin"/>
</dbReference>
<evidence type="ECO:0000256" key="7">
    <source>
        <dbReference type="RuleBase" id="RU361218"/>
    </source>
</evidence>
<dbReference type="OrthoDB" id="9886271at2759"/>
<dbReference type="GO" id="GO:0016020">
    <property type="term" value="C:membrane"/>
    <property type="evidence" value="ECO:0007669"/>
    <property type="project" value="UniProtKB-SubCell"/>
</dbReference>
<comment type="similarity">
    <text evidence="2 7">Belongs to the tetraspanin (TM4SF) family.</text>
</comment>
<reference evidence="8" key="4">
    <citation type="submission" date="2025-08" db="UniProtKB">
        <authorList>
            <consortium name="Ensembl"/>
        </authorList>
    </citation>
    <scope>IDENTIFICATION</scope>
</reference>
<dbReference type="RefSeq" id="XP_042197465.1">
    <property type="nucleotide sequence ID" value="XM_042341531.1"/>
</dbReference>
<dbReference type="GeneID" id="121850334"/>
<dbReference type="STRING" id="7868.ENSCMIP00000025602"/>
<dbReference type="SUPFAM" id="SSF48652">
    <property type="entry name" value="Tetraspanin"/>
    <property type="match status" value="1"/>
</dbReference>
<dbReference type="Ensembl" id="ENSCMIT00000026025.1">
    <property type="protein sequence ID" value="ENSCMIP00000025602.1"/>
    <property type="gene ID" value="ENSCMIG00000011252.1"/>
</dbReference>
<dbReference type="AlphaFoldDB" id="A0A4W3IA25"/>
<reference evidence="9" key="2">
    <citation type="journal article" date="2007" name="PLoS Biol.">
        <title>Survey sequencing and comparative analysis of the elephant shark (Callorhinchus milii) genome.</title>
        <authorList>
            <person name="Venkatesh B."/>
            <person name="Kirkness E.F."/>
            <person name="Loh Y.H."/>
            <person name="Halpern A.L."/>
            <person name="Lee A.P."/>
            <person name="Johnson J."/>
            <person name="Dandona N."/>
            <person name="Viswanathan L.D."/>
            <person name="Tay A."/>
            <person name="Venter J.C."/>
            <person name="Strausberg R.L."/>
            <person name="Brenner S."/>
        </authorList>
    </citation>
    <scope>NUCLEOTIDE SEQUENCE [LARGE SCALE GENOMIC DNA]</scope>
</reference>
<protein>
    <recommendedName>
        <fullName evidence="7">Tetraspanin</fullName>
    </recommendedName>
</protein>
<dbReference type="PIRSF" id="PIRSF002419">
    <property type="entry name" value="Tetraspanin"/>
    <property type="match status" value="1"/>
</dbReference>
<evidence type="ECO:0000256" key="3">
    <source>
        <dbReference type="ARBA" id="ARBA00022692"/>
    </source>
</evidence>
<keyword evidence="5 7" id="KW-0472">Membrane</keyword>
<dbReference type="InterPro" id="IPR000301">
    <property type="entry name" value="Tetraspanin_animals"/>
</dbReference>
<dbReference type="InterPro" id="IPR008952">
    <property type="entry name" value="Tetraspanin_EC2_sf"/>
</dbReference>
<dbReference type="GeneTree" id="ENSGT00390000003287"/>
<evidence type="ECO:0000256" key="4">
    <source>
        <dbReference type="ARBA" id="ARBA00022989"/>
    </source>
</evidence>
<dbReference type="Proteomes" id="UP000314986">
    <property type="component" value="Unassembled WGS sequence"/>
</dbReference>
<comment type="subcellular location">
    <subcellularLocation>
        <location evidence="1 7">Membrane</location>
        <topology evidence="1 7">Multi-pass membrane protein</topology>
    </subcellularLocation>
</comment>
<keyword evidence="4 7" id="KW-1133">Transmembrane helix</keyword>
<name>A0A4W3IA25_CALMI</name>
<feature type="disulfide bond" evidence="6">
    <location>
        <begin position="156"/>
        <end position="173"/>
    </location>
</feature>
<keyword evidence="6" id="KW-1015">Disulfide bond</keyword>
<feature type="transmembrane region" description="Helical" evidence="7">
    <location>
        <begin position="89"/>
        <end position="111"/>
    </location>
</feature>
<proteinExistence type="inferred from homology"/>
<evidence type="ECO:0000313" key="8">
    <source>
        <dbReference type="Ensembl" id="ENSCMIP00000025602.1"/>
    </source>
</evidence>
<dbReference type="InParanoid" id="A0A4W3IA25"/>
<sequence>MRSCSLLTATKCQLLGTSAGVSSLGVSLVVVSLWISFSTEFSAIRNVNIEYNKYPAIHDLGVYSCISASAFLILVGLLCAVGTLKESEYLLGIVFFCFALQFCGVVQLIYWRYTSKELVENAVKDVYDFLYEDYMRNTSSPSKHHLTSLHSTFSCCGKTSVFSLYSIVENETCFTEGAAFVGEPQKDCLRALEELINSLMVILRSLTLWIGITTIYGMILTSFFCFAACLNESWYKKGKYTLPKA</sequence>